<evidence type="ECO:0000313" key="2">
    <source>
        <dbReference type="Proteomes" id="UP000638648"/>
    </source>
</evidence>
<proteinExistence type="predicted"/>
<dbReference type="RefSeq" id="WP_192748819.1">
    <property type="nucleotide sequence ID" value="NZ_BAABJL010000190.1"/>
</dbReference>
<sequence>MNLTRKEFLRFAAIAVGASGVGNGGGDASDGELRQVDPFRAVLDAAVRYPLVGLGDPHMSDQFHAFLRSLIQRPALQHRLNDIVVEFGNGLYQDIADCFFLDLDSVCDADLSAMWRTTIGGRVYWDAPVYEQFYRTVRSVNESLPRKRRIRVILGDVPVDWSRIRSAADADRVPTGDQRETFYAGVIEREVLAKRRRALLVAGGNHLRRGIRTTSGGLVPPVDPNQPSAGTILANHHRRSLFVILPFATFNADIYSLPVGTPARVEETLASWPVPSFTALTGTWLGRQTMPDRALDPNSTFQDQADAILWLGIDDALTCARADPALYQFGDYAAELRRRSEILSQITGTTVDLVAEGLHLASLGPSCSVR</sequence>
<evidence type="ECO:0000313" key="1">
    <source>
        <dbReference type="EMBL" id="MBE1604227.1"/>
    </source>
</evidence>
<dbReference type="SUPFAM" id="SSF159501">
    <property type="entry name" value="EreA/ChaN-like"/>
    <property type="match status" value="1"/>
</dbReference>
<accession>A0A927MVT2</accession>
<name>A0A927MVT2_9ACTN</name>
<organism evidence="1 2">
    <name type="scientific">Actinopolymorpha pittospori</name>
    <dbReference type="NCBI Taxonomy" id="648752"/>
    <lineage>
        <taxon>Bacteria</taxon>
        <taxon>Bacillati</taxon>
        <taxon>Actinomycetota</taxon>
        <taxon>Actinomycetes</taxon>
        <taxon>Propionibacteriales</taxon>
        <taxon>Actinopolymorphaceae</taxon>
        <taxon>Actinopolymorpha</taxon>
    </lineage>
</organism>
<protein>
    <submittedName>
        <fullName evidence="1">Uncharacterized protein</fullName>
    </submittedName>
</protein>
<dbReference type="EMBL" id="JADBEM010000001">
    <property type="protein sequence ID" value="MBE1604227.1"/>
    <property type="molecule type" value="Genomic_DNA"/>
</dbReference>
<keyword evidence="2" id="KW-1185">Reference proteome</keyword>
<reference evidence="1" key="1">
    <citation type="submission" date="2020-10" db="EMBL/GenBank/DDBJ databases">
        <title>Sequencing the genomes of 1000 actinobacteria strains.</title>
        <authorList>
            <person name="Klenk H.-P."/>
        </authorList>
    </citation>
    <scope>NUCLEOTIDE SEQUENCE</scope>
    <source>
        <strain evidence="1">DSM 45354</strain>
    </source>
</reference>
<dbReference type="Proteomes" id="UP000638648">
    <property type="component" value="Unassembled WGS sequence"/>
</dbReference>
<dbReference type="AlphaFoldDB" id="A0A927MVT2"/>
<gene>
    <name evidence="1" type="ORF">HEB94_001075</name>
</gene>
<comment type="caution">
    <text evidence="1">The sequence shown here is derived from an EMBL/GenBank/DDBJ whole genome shotgun (WGS) entry which is preliminary data.</text>
</comment>